<dbReference type="Pfam" id="PF25040">
    <property type="entry name" value="BLTP1_C"/>
    <property type="match status" value="1"/>
</dbReference>
<dbReference type="PANTHER" id="PTHR31640">
    <property type="entry name" value="TRANSMEMBRANE PROTEIN KIAA1109"/>
    <property type="match status" value="1"/>
</dbReference>
<dbReference type="InterPro" id="IPR033616">
    <property type="entry name" value="BLTP1"/>
</dbReference>
<protein>
    <recommendedName>
        <fullName evidence="2">Bridge-like lipid transfer protein family member 1 C-terminal domain-containing protein</fullName>
    </recommendedName>
</protein>
<organism evidence="3">
    <name type="scientific">Timema cristinae</name>
    <name type="common">Walking stick</name>
    <dbReference type="NCBI Taxonomy" id="61476"/>
    <lineage>
        <taxon>Eukaryota</taxon>
        <taxon>Metazoa</taxon>
        <taxon>Ecdysozoa</taxon>
        <taxon>Arthropoda</taxon>
        <taxon>Hexapoda</taxon>
        <taxon>Insecta</taxon>
        <taxon>Pterygota</taxon>
        <taxon>Neoptera</taxon>
        <taxon>Polyneoptera</taxon>
        <taxon>Phasmatodea</taxon>
        <taxon>Timematodea</taxon>
        <taxon>Timematoidea</taxon>
        <taxon>Timematidae</taxon>
        <taxon>Timema</taxon>
    </lineage>
</organism>
<feature type="domain" description="Bridge-like lipid transfer protein family member 1 C-terminal" evidence="2">
    <location>
        <begin position="9"/>
        <end position="239"/>
    </location>
</feature>
<gene>
    <name evidence="3" type="ORF">TCEB3V08_LOCUS10152</name>
</gene>
<sequence>MRSDRFYLLEGLSPFESSNVEHREKELLHTTSAPKTTGGNDVSSVGLTTASQRRPILRILSVMSECLTLLSINSPQRIANLDETVRKVILMVQLQALKPTVDCSFITEFEDHIFVTVDAEAFFFLHDLITSYVKEKERVVGPSGSVLRAHSPENDRRNKDFVVNSSSATDEDRKRKAFDPAEILLSWAGKSIEPYGVDYILQKLGFSHARTTIPKWMQRGFMDPLDKVLAVLMFRMITVVREESSGEADYQTIK</sequence>
<dbReference type="GO" id="GO:0098793">
    <property type="term" value="C:presynapse"/>
    <property type="evidence" value="ECO:0007669"/>
    <property type="project" value="GOC"/>
</dbReference>
<proteinExistence type="predicted"/>
<evidence type="ECO:0000313" key="3">
    <source>
        <dbReference type="EMBL" id="CAD7409710.1"/>
    </source>
</evidence>
<feature type="compositionally biased region" description="Polar residues" evidence="1">
    <location>
        <begin position="29"/>
        <end position="45"/>
    </location>
</feature>
<evidence type="ECO:0000259" key="2">
    <source>
        <dbReference type="SMART" id="SM01220"/>
    </source>
</evidence>
<evidence type="ECO:0000256" key="1">
    <source>
        <dbReference type="SAM" id="MobiDB-lite"/>
    </source>
</evidence>
<feature type="region of interest" description="Disordered" evidence="1">
    <location>
        <begin position="23"/>
        <end position="45"/>
    </location>
</feature>
<dbReference type="EMBL" id="OC321254">
    <property type="protein sequence ID" value="CAD7409710.1"/>
    <property type="molecule type" value="Genomic_DNA"/>
</dbReference>
<dbReference type="PANTHER" id="PTHR31640:SF1">
    <property type="entry name" value="BRIDGE-LIKE LIPID TRANSFER PROTEIN FAMILY MEMBER 1"/>
    <property type="match status" value="1"/>
</dbReference>
<name>A0A7R9D9N3_TIMCR</name>
<dbReference type="AlphaFoldDB" id="A0A7R9D9N3"/>
<accession>A0A7R9D9N3</accession>
<reference evidence="3" key="1">
    <citation type="submission" date="2020-11" db="EMBL/GenBank/DDBJ databases">
        <authorList>
            <person name="Tran Van P."/>
        </authorList>
    </citation>
    <scope>NUCLEOTIDE SEQUENCE</scope>
</reference>
<dbReference type="GO" id="GO:0048488">
    <property type="term" value="P:synaptic vesicle endocytosis"/>
    <property type="evidence" value="ECO:0007669"/>
    <property type="project" value="TreeGrafter"/>
</dbReference>
<dbReference type="SMART" id="SM01220">
    <property type="entry name" value="FSA_C"/>
    <property type="match status" value="1"/>
</dbReference>
<dbReference type="InterPro" id="IPR056742">
    <property type="entry name" value="BLTP1_C"/>
</dbReference>